<dbReference type="RefSeq" id="XP_005777811.1">
    <property type="nucleotide sequence ID" value="XM_005777754.1"/>
</dbReference>
<reference evidence="6" key="2">
    <citation type="submission" date="2024-10" db="UniProtKB">
        <authorList>
            <consortium name="EnsemblProtists"/>
        </authorList>
    </citation>
    <scope>IDENTIFICATION</scope>
</reference>
<dbReference type="InterPro" id="IPR015421">
    <property type="entry name" value="PyrdxlP-dep_Trfase_major"/>
</dbReference>
<accession>A0A0D3JPE7</accession>
<dbReference type="Gene3D" id="3.40.640.10">
    <property type="entry name" value="Type I PLP-dependent aspartate aminotransferase-like (Major domain)"/>
    <property type="match status" value="1"/>
</dbReference>
<dbReference type="STRING" id="2903.R1CRT9"/>
<dbReference type="Pfam" id="PF00266">
    <property type="entry name" value="Aminotran_5"/>
    <property type="match status" value="1"/>
</dbReference>
<dbReference type="Gene3D" id="3.90.1150.10">
    <property type="entry name" value="Aspartate Aminotransferase, domain 1"/>
    <property type="match status" value="1"/>
</dbReference>
<evidence type="ECO:0000259" key="5">
    <source>
        <dbReference type="Pfam" id="PF00266"/>
    </source>
</evidence>
<dbReference type="EnsemblProtists" id="EOD25382">
    <property type="protein sequence ID" value="EOD25382"/>
    <property type="gene ID" value="EMIHUDRAFT_115570"/>
</dbReference>
<dbReference type="InterPro" id="IPR015422">
    <property type="entry name" value="PyrdxlP-dep_Trfase_small"/>
</dbReference>
<dbReference type="InterPro" id="IPR020578">
    <property type="entry name" value="Aminotrans_V_PyrdxlP_BS"/>
</dbReference>
<dbReference type="SUPFAM" id="SSF53383">
    <property type="entry name" value="PLP-dependent transferases"/>
    <property type="match status" value="1"/>
</dbReference>
<protein>
    <recommendedName>
        <fullName evidence="5">Aminotransferase class V domain-containing protein</fullName>
    </recommendedName>
</protein>
<comment type="similarity">
    <text evidence="3">Belongs to the class-V pyridoxal-phosphate-dependent aminotransferase family.</text>
</comment>
<dbReference type="PROSITE" id="PS00595">
    <property type="entry name" value="AA_TRANSFER_CLASS_5"/>
    <property type="match status" value="1"/>
</dbReference>
<organism evidence="6 7">
    <name type="scientific">Emiliania huxleyi (strain CCMP1516)</name>
    <dbReference type="NCBI Taxonomy" id="280463"/>
    <lineage>
        <taxon>Eukaryota</taxon>
        <taxon>Haptista</taxon>
        <taxon>Haptophyta</taxon>
        <taxon>Prymnesiophyceae</taxon>
        <taxon>Isochrysidales</taxon>
        <taxon>Noelaerhabdaceae</taxon>
        <taxon>Emiliania</taxon>
    </lineage>
</organism>
<reference evidence="7" key="1">
    <citation type="journal article" date="2013" name="Nature">
        <title>Pan genome of the phytoplankton Emiliania underpins its global distribution.</title>
        <authorList>
            <person name="Read B.A."/>
            <person name="Kegel J."/>
            <person name="Klute M.J."/>
            <person name="Kuo A."/>
            <person name="Lefebvre S.C."/>
            <person name="Maumus F."/>
            <person name="Mayer C."/>
            <person name="Miller J."/>
            <person name="Monier A."/>
            <person name="Salamov A."/>
            <person name="Young J."/>
            <person name="Aguilar M."/>
            <person name="Claverie J.M."/>
            <person name="Frickenhaus S."/>
            <person name="Gonzalez K."/>
            <person name="Herman E.K."/>
            <person name="Lin Y.C."/>
            <person name="Napier J."/>
            <person name="Ogata H."/>
            <person name="Sarno A.F."/>
            <person name="Shmutz J."/>
            <person name="Schroeder D."/>
            <person name="de Vargas C."/>
            <person name="Verret F."/>
            <person name="von Dassow P."/>
            <person name="Valentin K."/>
            <person name="Van de Peer Y."/>
            <person name="Wheeler G."/>
            <person name="Dacks J.B."/>
            <person name="Delwiche C.F."/>
            <person name="Dyhrman S.T."/>
            <person name="Glockner G."/>
            <person name="John U."/>
            <person name="Richards T."/>
            <person name="Worden A.Z."/>
            <person name="Zhang X."/>
            <person name="Grigoriev I.V."/>
            <person name="Allen A.E."/>
            <person name="Bidle K."/>
            <person name="Borodovsky M."/>
            <person name="Bowler C."/>
            <person name="Brownlee C."/>
            <person name="Cock J.M."/>
            <person name="Elias M."/>
            <person name="Gladyshev V.N."/>
            <person name="Groth M."/>
            <person name="Guda C."/>
            <person name="Hadaegh A."/>
            <person name="Iglesias-Rodriguez M.D."/>
            <person name="Jenkins J."/>
            <person name="Jones B.M."/>
            <person name="Lawson T."/>
            <person name="Leese F."/>
            <person name="Lindquist E."/>
            <person name="Lobanov A."/>
            <person name="Lomsadze A."/>
            <person name="Malik S.B."/>
            <person name="Marsh M.E."/>
            <person name="Mackinder L."/>
            <person name="Mock T."/>
            <person name="Mueller-Roeber B."/>
            <person name="Pagarete A."/>
            <person name="Parker M."/>
            <person name="Probert I."/>
            <person name="Quesneville H."/>
            <person name="Raines C."/>
            <person name="Rensing S.A."/>
            <person name="Riano-Pachon D.M."/>
            <person name="Richier S."/>
            <person name="Rokitta S."/>
            <person name="Shiraiwa Y."/>
            <person name="Soanes D.M."/>
            <person name="van der Giezen M."/>
            <person name="Wahlund T.M."/>
            <person name="Williams B."/>
            <person name="Wilson W."/>
            <person name="Wolfe G."/>
            <person name="Wurch L.L."/>
        </authorList>
    </citation>
    <scope>NUCLEOTIDE SEQUENCE</scope>
</reference>
<keyword evidence="2" id="KW-0663">Pyridoxal phosphate</keyword>
<dbReference type="AlphaFoldDB" id="A0A0D3JPE7"/>
<dbReference type="Proteomes" id="UP000013827">
    <property type="component" value="Unassembled WGS sequence"/>
</dbReference>
<dbReference type="GeneID" id="17270927"/>
<evidence type="ECO:0000313" key="6">
    <source>
        <dbReference type="EnsemblProtists" id="EOD25382"/>
    </source>
</evidence>
<dbReference type="InterPro" id="IPR015424">
    <property type="entry name" value="PyrdxlP-dep_Trfase"/>
</dbReference>
<evidence type="ECO:0000256" key="2">
    <source>
        <dbReference type="ARBA" id="ARBA00022898"/>
    </source>
</evidence>
<evidence type="ECO:0000313" key="7">
    <source>
        <dbReference type="Proteomes" id="UP000013827"/>
    </source>
</evidence>
<dbReference type="PANTHER" id="PTHR43586">
    <property type="entry name" value="CYSTEINE DESULFURASE"/>
    <property type="match status" value="1"/>
</dbReference>
<dbReference type="PaxDb" id="2903-EOD25382"/>
<name>A0A0D3JPE7_EMIH1</name>
<dbReference type="InterPro" id="IPR000192">
    <property type="entry name" value="Aminotrans_V_dom"/>
</dbReference>
<dbReference type="PANTHER" id="PTHR43586:SF24">
    <property type="entry name" value="BLR4730 PROTEIN"/>
    <property type="match status" value="1"/>
</dbReference>
<evidence type="ECO:0000256" key="1">
    <source>
        <dbReference type="ARBA" id="ARBA00001933"/>
    </source>
</evidence>
<feature type="domain" description="Aminotransferase class V" evidence="5">
    <location>
        <begin position="62"/>
        <end position="454"/>
    </location>
</feature>
<dbReference type="HOGENOM" id="CLU_003433_2_1_1"/>
<evidence type="ECO:0000256" key="3">
    <source>
        <dbReference type="RuleBase" id="RU004075"/>
    </source>
</evidence>
<evidence type="ECO:0000256" key="4">
    <source>
        <dbReference type="RuleBase" id="RU004504"/>
    </source>
</evidence>
<keyword evidence="7" id="KW-1185">Reference proteome</keyword>
<dbReference type="eggNOG" id="KOG1549">
    <property type="taxonomic scope" value="Eukaryota"/>
</dbReference>
<dbReference type="KEGG" id="ehx:EMIHUDRAFT_115570"/>
<sequence length="472" mass="50176">MHRRTAVVAGIAGVAISVLAPGVLARLCGPRFCGRRLLATRPARATASECKGDSTPNTVLHLNAAGASPMPTEARDAMVGYLEYEVEVGAYTAQKKRPHAAREALATLLRCDVEEVALLDSAQAAWARAFYSLNFTSSADRILCFASEYAGNAVAYLQMARRTGARIEVLPMRTDGIADVPALEAALQRTTTSERAERPGRTLVALTHIQTSESIVQPAAAVGALCERYGAVFLLDTCQSVGQLPVDVRALGCDFACGTGRKWLRAPRGTGFLYVRRRALDEATRSGSTSLFGEPPLIDHSGAVWSTPDSYTLLPDAKRFEMWEADEAARHGLEAAAVVCRATGPARNFAHATRLAARLRSGLAAIPGCVIRDAPPSFDEEVARSLGAARCAIVTFEAESTLGVRSADLHSALEARGISVSVSPSTHHFEPAARARPSVVRISPSYINAESEIDTALAAIAEELARLAEKGA</sequence>
<proteinExistence type="inferred from homology"/>
<comment type="cofactor">
    <cofactor evidence="1 4">
        <name>pyridoxal 5'-phosphate</name>
        <dbReference type="ChEBI" id="CHEBI:597326"/>
    </cofactor>
</comment>